<name>A0A095YFJ3_9FIRM</name>
<comment type="caution">
    <text evidence="2">The sequence shown here is derived from an EMBL/GenBank/DDBJ whole genome shotgun (WGS) entry which is preliminary data.</text>
</comment>
<evidence type="ECO:0000313" key="2">
    <source>
        <dbReference type="EMBL" id="KGF05282.1"/>
    </source>
</evidence>
<proteinExistence type="predicted"/>
<protein>
    <recommendedName>
        <fullName evidence="1">DUF4365 domain-containing protein</fullName>
    </recommendedName>
</protein>
<feature type="domain" description="DUF4365" evidence="1">
    <location>
        <begin position="7"/>
        <end position="121"/>
    </location>
</feature>
<dbReference type="Pfam" id="PF14280">
    <property type="entry name" value="DUF4365"/>
    <property type="match status" value="1"/>
</dbReference>
<accession>A0A095YFJ3</accession>
<sequence>MNNKDIETLSVNAVRECITITDHLEQSISDNDKEPSWDGSIIIYGDKKGDKSKILGKVTVQVKGKRESKQSKNEISYKMKVSDLRNYLTDGGCFLFMVYINPNNMKKKIYYNALTPIKLERILENVVEQKTKSIRLKNFPLDNNKKENILLNFHNDCKRQTSFRRIDYIEIEEIGKIKSIEEIIIPLVSITKPVSYKMLLENEIYFYAKKEGNSTLIPINALPKVNTISNYIDCNISIDNKTYYDKMRIIRKIDGITLCIGESLKLIFKDMEDKFKICYEISDKARILAKDLDFNLKMLEAGYFKINDEEIAIDKDKILYENYDTEKLNQNLAFAKDAVKVLDILGCDDDICLDDLDEKDMNYLNMLIDAFIYDKSIKGIDNLKSPVSYVCVGGLKFYLYFEETKTKNEYKVHNFFDRYLPSTYCKNGNKSESFDVSQFVILNKNDFLTASNIDFDKIVLDFKKVKHNSITFSIANDFLLELLAAADIAERKRKVKILEACNNFALWIKEAPDDELEDEIKTMNLLQVYKRQRDLTDEEEDELYEILENNSDNKQYMVGAYLLLGQQRQAERFFNKMSNDERNKFKEYPMYHFWNE</sequence>
<dbReference type="RefSeq" id="WP_037326290.1">
    <property type="nucleotide sequence ID" value="NZ_JRMW01000018.1"/>
</dbReference>
<reference evidence="2 3" key="1">
    <citation type="submission" date="2014-07" db="EMBL/GenBank/DDBJ databases">
        <authorList>
            <person name="McCorrison J."/>
            <person name="Sanka R."/>
            <person name="Torralba M."/>
            <person name="Gillis M."/>
            <person name="Haft D.H."/>
            <person name="Methe B."/>
            <person name="Sutton G."/>
            <person name="Nelson K.E."/>
        </authorList>
    </citation>
    <scope>NUCLEOTIDE SEQUENCE [LARGE SCALE GENOMIC DNA]</scope>
    <source>
        <strain evidence="2 3">S7-1-13</strain>
    </source>
</reference>
<dbReference type="AlphaFoldDB" id="A0A095YFJ3"/>
<dbReference type="InterPro" id="IPR025375">
    <property type="entry name" value="DUF4365"/>
</dbReference>
<evidence type="ECO:0000259" key="1">
    <source>
        <dbReference type="Pfam" id="PF14280"/>
    </source>
</evidence>
<dbReference type="Proteomes" id="UP000029579">
    <property type="component" value="Unassembled WGS sequence"/>
</dbReference>
<dbReference type="OrthoDB" id="2066879at2"/>
<evidence type="ECO:0000313" key="3">
    <source>
        <dbReference type="Proteomes" id="UP000029579"/>
    </source>
</evidence>
<dbReference type="eggNOG" id="ENOG502ZPYH">
    <property type="taxonomic scope" value="Bacteria"/>
</dbReference>
<organism evidence="2 3">
    <name type="scientific">Anaerococcus lactolyticus S7-1-13</name>
    <dbReference type="NCBI Taxonomy" id="1284686"/>
    <lineage>
        <taxon>Bacteria</taxon>
        <taxon>Bacillati</taxon>
        <taxon>Bacillota</taxon>
        <taxon>Tissierellia</taxon>
        <taxon>Tissierellales</taxon>
        <taxon>Peptoniphilaceae</taxon>
        <taxon>Anaerococcus</taxon>
    </lineage>
</organism>
<dbReference type="EMBL" id="JRMW01000018">
    <property type="protein sequence ID" value="KGF05282.1"/>
    <property type="molecule type" value="Genomic_DNA"/>
</dbReference>
<gene>
    <name evidence="2" type="ORF">HMPREF1630_01225</name>
</gene>